<dbReference type="Proteomes" id="UP000887576">
    <property type="component" value="Unplaced"/>
</dbReference>
<organism evidence="1 2">
    <name type="scientific">Panagrolaimus sp. JU765</name>
    <dbReference type="NCBI Taxonomy" id="591449"/>
    <lineage>
        <taxon>Eukaryota</taxon>
        <taxon>Metazoa</taxon>
        <taxon>Ecdysozoa</taxon>
        <taxon>Nematoda</taxon>
        <taxon>Chromadorea</taxon>
        <taxon>Rhabditida</taxon>
        <taxon>Tylenchina</taxon>
        <taxon>Panagrolaimomorpha</taxon>
        <taxon>Panagrolaimoidea</taxon>
        <taxon>Panagrolaimidae</taxon>
        <taxon>Panagrolaimus</taxon>
    </lineage>
</organism>
<sequence>MDHQRRRVLFPIETRIGASWGRVHFQHGSDRVGTRPHEKVQFCRDWVPDTMGRVPRCRRQRQVEEAYLERPNRADRRWLGSAR</sequence>
<protein>
    <submittedName>
        <fullName evidence="2">Uncharacterized protein</fullName>
    </submittedName>
</protein>
<proteinExistence type="predicted"/>
<evidence type="ECO:0000313" key="1">
    <source>
        <dbReference type="Proteomes" id="UP000887576"/>
    </source>
</evidence>
<evidence type="ECO:0000313" key="2">
    <source>
        <dbReference type="WBParaSite" id="JU765_v2.g5969.t1"/>
    </source>
</evidence>
<dbReference type="WBParaSite" id="JU765_v2.g5969.t1">
    <property type="protein sequence ID" value="JU765_v2.g5969.t1"/>
    <property type="gene ID" value="JU765_v2.g5969"/>
</dbReference>
<accession>A0AC34REB4</accession>
<reference evidence="2" key="1">
    <citation type="submission" date="2022-11" db="UniProtKB">
        <authorList>
            <consortium name="WormBaseParasite"/>
        </authorList>
    </citation>
    <scope>IDENTIFICATION</scope>
</reference>
<name>A0AC34REB4_9BILA</name>